<name>A0A6C0CL21_9ZZZZ</name>
<keyword evidence="1" id="KW-0472">Membrane</keyword>
<protein>
    <submittedName>
        <fullName evidence="2">Uncharacterized protein</fullName>
    </submittedName>
</protein>
<sequence length="109" mass="12683">MDMYIINFIVSTLKYLLVLLLYTLTSMRKLKGVKISDNILNLDISHIDFLIIWDCGLKVTNIKDDDEYIDIDTLNTLLPLSDLHLVHIAKYFDTNSIYKFGGDVYFSRD</sequence>
<organism evidence="2">
    <name type="scientific">viral metagenome</name>
    <dbReference type="NCBI Taxonomy" id="1070528"/>
    <lineage>
        <taxon>unclassified sequences</taxon>
        <taxon>metagenomes</taxon>
        <taxon>organismal metagenomes</taxon>
    </lineage>
</organism>
<reference evidence="2" key="1">
    <citation type="journal article" date="2020" name="Nature">
        <title>Giant virus diversity and host interactions through global metagenomics.</title>
        <authorList>
            <person name="Schulz F."/>
            <person name="Roux S."/>
            <person name="Paez-Espino D."/>
            <person name="Jungbluth S."/>
            <person name="Walsh D.A."/>
            <person name="Denef V.J."/>
            <person name="McMahon K.D."/>
            <person name="Konstantinidis K.T."/>
            <person name="Eloe-Fadrosh E.A."/>
            <person name="Kyrpides N.C."/>
            <person name="Woyke T."/>
        </authorList>
    </citation>
    <scope>NUCLEOTIDE SEQUENCE</scope>
    <source>
        <strain evidence="2">GVMAG-M-3300021343-4</strain>
    </source>
</reference>
<dbReference type="AlphaFoldDB" id="A0A6C0CL21"/>
<keyword evidence="1" id="KW-0812">Transmembrane</keyword>
<feature type="transmembrane region" description="Helical" evidence="1">
    <location>
        <begin position="6"/>
        <end position="24"/>
    </location>
</feature>
<accession>A0A6C0CL21</accession>
<dbReference type="EMBL" id="MN739440">
    <property type="protein sequence ID" value="QHT04852.1"/>
    <property type="molecule type" value="Genomic_DNA"/>
</dbReference>
<keyword evidence="1" id="KW-1133">Transmembrane helix</keyword>
<evidence type="ECO:0000313" key="2">
    <source>
        <dbReference type="EMBL" id="QHT04852.1"/>
    </source>
</evidence>
<proteinExistence type="predicted"/>
<evidence type="ECO:0000256" key="1">
    <source>
        <dbReference type="SAM" id="Phobius"/>
    </source>
</evidence>